<dbReference type="InterPro" id="IPR036890">
    <property type="entry name" value="HATPase_C_sf"/>
</dbReference>
<keyword evidence="3" id="KW-0067">ATP-binding</keyword>
<dbReference type="Proteomes" id="UP001354931">
    <property type="component" value="Unassembled WGS sequence"/>
</dbReference>
<proteinExistence type="predicted"/>
<dbReference type="GO" id="GO:0005524">
    <property type="term" value="F:ATP binding"/>
    <property type="evidence" value="ECO:0007669"/>
    <property type="project" value="UniProtKB-KW"/>
</dbReference>
<evidence type="ECO:0000313" key="3">
    <source>
        <dbReference type="EMBL" id="MEB8338141.1"/>
    </source>
</evidence>
<organism evidence="3 4">
    <name type="scientific">Streptomyces endophyticus</name>
    <dbReference type="NCBI Taxonomy" id="714166"/>
    <lineage>
        <taxon>Bacteria</taxon>
        <taxon>Bacillati</taxon>
        <taxon>Actinomycetota</taxon>
        <taxon>Actinomycetes</taxon>
        <taxon>Kitasatosporales</taxon>
        <taxon>Streptomycetaceae</taxon>
        <taxon>Streptomyces</taxon>
    </lineage>
</organism>
<keyword evidence="4" id="KW-1185">Reference proteome</keyword>
<keyword evidence="3" id="KW-0547">Nucleotide-binding</keyword>
<dbReference type="InterPro" id="IPR003594">
    <property type="entry name" value="HATPase_dom"/>
</dbReference>
<protein>
    <submittedName>
        <fullName evidence="3">ATP-binding protein</fullName>
    </submittedName>
</protein>
<gene>
    <name evidence="3" type="ORF">OKJ99_11600</name>
</gene>
<dbReference type="SUPFAM" id="SSF55874">
    <property type="entry name" value="ATPase domain of HSP90 chaperone/DNA topoisomerase II/histidine kinase"/>
    <property type="match status" value="1"/>
</dbReference>
<dbReference type="PANTHER" id="PTHR35526:SF3">
    <property type="entry name" value="ANTI-SIGMA-F FACTOR RSBW"/>
    <property type="match status" value="1"/>
</dbReference>
<dbReference type="Gene3D" id="3.30.565.10">
    <property type="entry name" value="Histidine kinase-like ATPase, C-terminal domain"/>
    <property type="match status" value="1"/>
</dbReference>
<evidence type="ECO:0000259" key="2">
    <source>
        <dbReference type="Pfam" id="PF13581"/>
    </source>
</evidence>
<evidence type="ECO:0000313" key="4">
    <source>
        <dbReference type="Proteomes" id="UP001354931"/>
    </source>
</evidence>
<dbReference type="EMBL" id="JAOZYC010000093">
    <property type="protein sequence ID" value="MEB8338141.1"/>
    <property type="molecule type" value="Genomic_DNA"/>
</dbReference>
<dbReference type="PANTHER" id="PTHR35526">
    <property type="entry name" value="ANTI-SIGMA-F FACTOR RSBW-RELATED"/>
    <property type="match status" value="1"/>
</dbReference>
<keyword evidence="1" id="KW-0723">Serine/threonine-protein kinase</keyword>
<reference evidence="3 4" key="1">
    <citation type="submission" date="2022-10" db="EMBL/GenBank/DDBJ databases">
        <authorList>
            <person name="Xie J."/>
            <person name="Shen N."/>
        </authorList>
    </citation>
    <scope>NUCLEOTIDE SEQUENCE [LARGE SCALE GENOMIC DNA]</scope>
    <source>
        <strain evidence="3 4">YIM65594</strain>
    </source>
</reference>
<accession>A0ABU6F2A7</accession>
<name>A0ABU6F2A7_9ACTN</name>
<keyword evidence="1" id="KW-0418">Kinase</keyword>
<comment type="caution">
    <text evidence="3">The sequence shown here is derived from an EMBL/GenBank/DDBJ whole genome shotgun (WGS) entry which is preliminary data.</text>
</comment>
<dbReference type="InterPro" id="IPR050267">
    <property type="entry name" value="Anti-sigma-factor_SerPK"/>
</dbReference>
<dbReference type="RefSeq" id="WP_326015900.1">
    <property type="nucleotide sequence ID" value="NZ_JAOZYC010000093.1"/>
</dbReference>
<feature type="domain" description="Histidine kinase/HSP90-like ATPase" evidence="2">
    <location>
        <begin position="18"/>
        <end position="124"/>
    </location>
</feature>
<keyword evidence="1" id="KW-0808">Transferase</keyword>
<dbReference type="Pfam" id="PF13581">
    <property type="entry name" value="HATPase_c_2"/>
    <property type="match status" value="1"/>
</dbReference>
<dbReference type="CDD" id="cd16936">
    <property type="entry name" value="HATPase_RsbW-like"/>
    <property type="match status" value="1"/>
</dbReference>
<sequence length="133" mass="14369">MSAPTAQAERVTCPEARNRVRSMLQPLCEKLPARRADQLRQDACLVTSELITNAMLHGGGVSDFDAHVDDQVLTVRVSDHSTAPPRRLPRAPERAGGFGWSIVRHLSSHVDVALGDEGKTVTVTLDAARLPAP</sequence>
<evidence type="ECO:0000256" key="1">
    <source>
        <dbReference type="ARBA" id="ARBA00022527"/>
    </source>
</evidence>